<evidence type="ECO:0000256" key="1">
    <source>
        <dbReference type="SAM" id="SignalP"/>
    </source>
</evidence>
<dbReference type="InterPro" id="IPR000866">
    <property type="entry name" value="AhpC/TSA"/>
</dbReference>
<sequence length="489" mass="56014">MRRKISLFAGCLLLGITTVVAQKYEPYRNADPKELVKRKDLTEQQLGDIQRYYQFQLKDTIRGAELLGLVINKYPKGALARLTTFHKVLATKTLEEMTTTSEKFLETFPYADWKAHPTDQEFIYYSIHRQLGAAYMDTRQFDKLIAFCSPLNFKTENEIYRWNIMRAYVFKTVGRDTLTRMSTALINELIKKVNDRSYEEAGVFNVEKAAANASEQLDNELETHISLLYDEKQYAAAKEYFRYRSPKGTYGTADLNNKHLDILQKTGDQQAIQPFLENCVKANAMTAHMFETLKSLYTAKDKTPGAYDKYLASLKSVTEQDELKAAVKANLTNQEYIPFALEDAEGNMVRSSDWNDKIVVLDFWATWCKPCIAAFPGMQMLVDKYANDPQVAVYMVGTMQTGNYKEKSVGYVKQEGFRFHLLHDAVNKKTGEQDQVFRTFVPFFQSSAIPRKVILKDGVMRYTAEGYSGSPSKLVDELSYAIELLKAEK</sequence>
<dbReference type="Gene3D" id="3.40.30.10">
    <property type="entry name" value="Glutaredoxin"/>
    <property type="match status" value="1"/>
</dbReference>
<protein>
    <submittedName>
        <fullName evidence="3">TlpA family protein disulfide reductase</fullName>
    </submittedName>
</protein>
<dbReference type="EMBL" id="JABAHZ010000005">
    <property type="protein sequence ID" value="NLR81018.1"/>
    <property type="molecule type" value="Genomic_DNA"/>
</dbReference>
<name>A0A847SSJ5_9BACT</name>
<gene>
    <name evidence="3" type="ORF">HGH91_20480</name>
</gene>
<feature type="domain" description="Alkyl hydroperoxide reductase subunit C/ Thiol specific antioxidant" evidence="2">
    <location>
        <begin position="334"/>
        <end position="433"/>
    </location>
</feature>
<comment type="caution">
    <text evidence="3">The sequence shown here is derived from an EMBL/GenBank/DDBJ whole genome shotgun (WGS) entry which is preliminary data.</text>
</comment>
<dbReference type="CDD" id="cd02966">
    <property type="entry name" value="TlpA_like_family"/>
    <property type="match status" value="1"/>
</dbReference>
<dbReference type="InterPro" id="IPR050553">
    <property type="entry name" value="Thioredoxin_ResA/DsbE_sf"/>
</dbReference>
<feature type="chain" id="PRO_5032271612" evidence="1">
    <location>
        <begin position="22"/>
        <end position="489"/>
    </location>
</feature>
<keyword evidence="4" id="KW-1185">Reference proteome</keyword>
<dbReference type="RefSeq" id="WP_168740677.1">
    <property type="nucleotide sequence ID" value="NZ_JABAHZ010000005.1"/>
</dbReference>
<organism evidence="3 4">
    <name type="scientific">Chitinophaga eiseniae</name>
    <dbReference type="NCBI Taxonomy" id="634771"/>
    <lineage>
        <taxon>Bacteria</taxon>
        <taxon>Pseudomonadati</taxon>
        <taxon>Bacteroidota</taxon>
        <taxon>Chitinophagia</taxon>
        <taxon>Chitinophagales</taxon>
        <taxon>Chitinophagaceae</taxon>
        <taxon>Chitinophaga</taxon>
    </lineage>
</organism>
<dbReference type="Proteomes" id="UP000552864">
    <property type="component" value="Unassembled WGS sequence"/>
</dbReference>
<dbReference type="SUPFAM" id="SSF52833">
    <property type="entry name" value="Thioredoxin-like"/>
    <property type="match status" value="1"/>
</dbReference>
<dbReference type="GO" id="GO:0016491">
    <property type="term" value="F:oxidoreductase activity"/>
    <property type="evidence" value="ECO:0007669"/>
    <property type="project" value="InterPro"/>
</dbReference>
<proteinExistence type="predicted"/>
<accession>A0A847SSJ5</accession>
<dbReference type="InterPro" id="IPR036249">
    <property type="entry name" value="Thioredoxin-like_sf"/>
</dbReference>
<dbReference type="PANTHER" id="PTHR42852:SF17">
    <property type="entry name" value="THIOREDOXIN-LIKE PROTEIN HI_1115"/>
    <property type="match status" value="1"/>
</dbReference>
<keyword evidence="1" id="KW-0732">Signal</keyword>
<evidence type="ECO:0000259" key="2">
    <source>
        <dbReference type="Pfam" id="PF00578"/>
    </source>
</evidence>
<feature type="signal peptide" evidence="1">
    <location>
        <begin position="1"/>
        <end position="21"/>
    </location>
</feature>
<dbReference type="PANTHER" id="PTHR42852">
    <property type="entry name" value="THIOL:DISULFIDE INTERCHANGE PROTEIN DSBE"/>
    <property type="match status" value="1"/>
</dbReference>
<reference evidence="3 4" key="1">
    <citation type="submission" date="2020-04" db="EMBL/GenBank/DDBJ databases">
        <authorList>
            <person name="Yin C."/>
        </authorList>
    </citation>
    <scope>NUCLEOTIDE SEQUENCE [LARGE SCALE GENOMIC DNA]</scope>
    <source>
        <strain evidence="3 4">Ak56</strain>
    </source>
</reference>
<dbReference type="AlphaFoldDB" id="A0A847SSJ5"/>
<dbReference type="GO" id="GO:0016209">
    <property type="term" value="F:antioxidant activity"/>
    <property type="evidence" value="ECO:0007669"/>
    <property type="project" value="InterPro"/>
</dbReference>
<dbReference type="Pfam" id="PF00578">
    <property type="entry name" value="AhpC-TSA"/>
    <property type="match status" value="1"/>
</dbReference>
<evidence type="ECO:0000313" key="3">
    <source>
        <dbReference type="EMBL" id="NLR81018.1"/>
    </source>
</evidence>
<evidence type="ECO:0000313" key="4">
    <source>
        <dbReference type="Proteomes" id="UP000552864"/>
    </source>
</evidence>